<dbReference type="InterPro" id="IPR052035">
    <property type="entry name" value="ZnF_BED_domain_contain"/>
</dbReference>
<keyword evidence="2" id="KW-1185">Reference proteome</keyword>
<evidence type="ECO:0008006" key="3">
    <source>
        <dbReference type="Google" id="ProtNLM"/>
    </source>
</evidence>
<comment type="caution">
    <text evidence="1">The sequence shown here is derived from an EMBL/GenBank/DDBJ whole genome shotgun (WGS) entry which is preliminary data.</text>
</comment>
<feature type="non-terminal residue" evidence="1">
    <location>
        <position position="1"/>
    </location>
</feature>
<evidence type="ECO:0000313" key="2">
    <source>
        <dbReference type="Proteomes" id="UP000593568"/>
    </source>
</evidence>
<dbReference type="SUPFAM" id="SSF53098">
    <property type="entry name" value="Ribonuclease H-like"/>
    <property type="match status" value="1"/>
</dbReference>
<dbReference type="PANTHER" id="PTHR46481">
    <property type="entry name" value="ZINC FINGER BED DOMAIN-CONTAINING PROTEIN 4"/>
    <property type="match status" value="1"/>
</dbReference>
<gene>
    <name evidence="1" type="ORF">Gotri_012566</name>
</gene>
<organism evidence="1 2">
    <name type="scientific">Gossypium trilobum</name>
    <dbReference type="NCBI Taxonomy" id="34281"/>
    <lineage>
        <taxon>Eukaryota</taxon>
        <taxon>Viridiplantae</taxon>
        <taxon>Streptophyta</taxon>
        <taxon>Embryophyta</taxon>
        <taxon>Tracheophyta</taxon>
        <taxon>Spermatophyta</taxon>
        <taxon>Magnoliopsida</taxon>
        <taxon>eudicotyledons</taxon>
        <taxon>Gunneridae</taxon>
        <taxon>Pentapetalae</taxon>
        <taxon>rosids</taxon>
        <taxon>malvids</taxon>
        <taxon>Malvales</taxon>
        <taxon>Malvaceae</taxon>
        <taxon>Malvoideae</taxon>
        <taxon>Gossypium</taxon>
    </lineage>
</organism>
<dbReference type="PANTHER" id="PTHR46481:SF6">
    <property type="entry name" value="ZINC FINGER BED DOMAIN-CONTAINING PROTEIN RICESLEEPER 2-LIKE"/>
    <property type="match status" value="1"/>
</dbReference>
<evidence type="ECO:0000313" key="1">
    <source>
        <dbReference type="EMBL" id="MBA0763039.1"/>
    </source>
</evidence>
<dbReference type="InterPro" id="IPR012337">
    <property type="entry name" value="RNaseH-like_sf"/>
</dbReference>
<dbReference type="AlphaFoldDB" id="A0A7J9DQQ3"/>
<reference evidence="1 2" key="1">
    <citation type="journal article" date="2019" name="Genome Biol. Evol.">
        <title>Insights into the evolution of the New World diploid cottons (Gossypium, subgenus Houzingenia) based on genome sequencing.</title>
        <authorList>
            <person name="Grover C.E."/>
            <person name="Arick M.A. 2nd"/>
            <person name="Thrash A."/>
            <person name="Conover J.L."/>
            <person name="Sanders W.S."/>
            <person name="Peterson D.G."/>
            <person name="Frelichowski J.E."/>
            <person name="Scheffler J.A."/>
            <person name="Scheffler B.E."/>
            <person name="Wendel J.F."/>
        </authorList>
    </citation>
    <scope>NUCLEOTIDE SEQUENCE [LARGE SCALE GENOMIC DNA]</scope>
    <source>
        <strain evidence="1">8</strain>
        <tissue evidence="1">Leaf</tissue>
    </source>
</reference>
<sequence>SETSHLRRHLISCLKIFNKDITQYTIATKPSLEGGSSIKTYKFDDDECRRVVSTFLVCDKHVFRTVEEPRFRYMISIVKLAKTHGLICPTSNNWNSEHNNDEYICITAHWVDKNWKLQKRIIRFRGLSPPYDGLNIADESLLCNGVFFQVKCCVHILNLIIKAGFELAADVVSKIQNRIKYIKKLGICRKIFYDMTDKSFHLNVTKNLRRDVSVRWNSTYLMFESTLYYKYVLDYWGQWIKIIKYWHFLMRSGEMLLFFANY</sequence>
<name>A0A7J9DQQ3_9ROSI</name>
<protein>
    <recommendedName>
        <fullName evidence="3">hAT-like transposase RNase-H fold domain-containing protein</fullName>
    </recommendedName>
</protein>
<dbReference type="Proteomes" id="UP000593568">
    <property type="component" value="Unassembled WGS sequence"/>
</dbReference>
<proteinExistence type="predicted"/>
<dbReference type="EMBL" id="JABEZW010000004">
    <property type="protein sequence ID" value="MBA0763039.1"/>
    <property type="molecule type" value="Genomic_DNA"/>
</dbReference>
<accession>A0A7J9DQQ3</accession>